<dbReference type="PANTHER" id="PTHR30006">
    <property type="entry name" value="THIAMINE-BINDING PERIPLASMIC PROTEIN-RELATED"/>
    <property type="match status" value="1"/>
</dbReference>
<evidence type="ECO:0000256" key="2">
    <source>
        <dbReference type="ARBA" id="ARBA00022729"/>
    </source>
</evidence>
<accession>A0A1P8JZI9</accession>
<dbReference type="Proteomes" id="UP000186609">
    <property type="component" value="Chromosome"/>
</dbReference>
<evidence type="ECO:0000256" key="3">
    <source>
        <dbReference type="PIRSR" id="PIRSR002825-1"/>
    </source>
</evidence>
<evidence type="ECO:0000313" key="5">
    <source>
        <dbReference type="EMBL" id="APW39111.1"/>
    </source>
</evidence>
<dbReference type="PANTHER" id="PTHR30006:SF15">
    <property type="entry name" value="IRON-UTILIZATION PERIPLASMIC PROTEIN"/>
    <property type="match status" value="1"/>
</dbReference>
<name>A0A1P8JZI9_9BURK</name>
<feature type="binding site" evidence="3">
    <location>
        <position position="47"/>
    </location>
    <ligand>
        <name>Fe cation</name>
        <dbReference type="ChEBI" id="CHEBI:24875"/>
    </ligand>
</feature>
<dbReference type="RefSeq" id="WP_076201228.1">
    <property type="nucleotide sequence ID" value="NZ_CP019236.1"/>
</dbReference>
<dbReference type="PROSITE" id="PS51318">
    <property type="entry name" value="TAT"/>
    <property type="match status" value="1"/>
</dbReference>
<reference evidence="5 6" key="1">
    <citation type="submission" date="2017-01" db="EMBL/GenBank/DDBJ databases">
        <authorList>
            <person name="Mah S.A."/>
            <person name="Swanson W.J."/>
            <person name="Moy G.W."/>
            <person name="Vacquier V.D."/>
        </authorList>
    </citation>
    <scope>NUCLEOTIDE SEQUENCE [LARGE SCALE GENOMIC DNA]</scope>
    <source>
        <strain evidence="5 6">DCY110</strain>
    </source>
</reference>
<dbReference type="InterPro" id="IPR026045">
    <property type="entry name" value="Ferric-bd"/>
</dbReference>
<dbReference type="KEGG" id="rhy:RD110_19415"/>
<proteinExistence type="inferred from homology"/>
<dbReference type="OrthoDB" id="9769567at2"/>
<keyword evidence="2 4" id="KW-0732">Signal</keyword>
<gene>
    <name evidence="5" type="ORF">RD110_19415</name>
</gene>
<dbReference type="GO" id="GO:0046872">
    <property type="term" value="F:metal ion binding"/>
    <property type="evidence" value="ECO:0007669"/>
    <property type="project" value="UniProtKB-KW"/>
</dbReference>
<dbReference type="AlphaFoldDB" id="A0A1P8JZI9"/>
<sequence>MFSRPDPTRRSLLLALGLGVSTGAAVFAPLAAQAQGSDGLVIYNAQHVSLTRSWVEQFTRDTGIKVTVRDGGDYELANQILQEGAASPADIFLTENSPAMTMVDNRKLFAPLDEATLAQVPPAFRPADGHWTGIAARSTVFAYRKIKFTRDTLPKSIMDLADPAWKGRIGAAPAGADFQAIVSAVLQLKGEAATAAWLKGLKENLVTFRGNSVAMKAVNDGEIDGAVIYHYYYFGDMAKRGENTEKLGLHYFRNQDPGAFVSVSGGGILASSKRQPQAQAFMKWLTGKGGQDILRTGSSYEYAVGVGAASNRNLVPLAELQAPAVDMSTLKTGETQELMRNTGLL</sequence>
<dbReference type="CDD" id="cd13543">
    <property type="entry name" value="PBP2_Fbp"/>
    <property type="match status" value="1"/>
</dbReference>
<keyword evidence="3" id="KW-0479">Metal-binding</keyword>
<dbReference type="EMBL" id="CP019236">
    <property type="protein sequence ID" value="APW39111.1"/>
    <property type="molecule type" value="Genomic_DNA"/>
</dbReference>
<dbReference type="SUPFAM" id="SSF53850">
    <property type="entry name" value="Periplasmic binding protein-like II"/>
    <property type="match status" value="1"/>
</dbReference>
<dbReference type="GO" id="GO:0030288">
    <property type="term" value="C:outer membrane-bounded periplasmic space"/>
    <property type="evidence" value="ECO:0007669"/>
    <property type="project" value="TreeGrafter"/>
</dbReference>
<feature type="binding site" evidence="3">
    <location>
        <position position="95"/>
    </location>
    <ligand>
        <name>Fe cation</name>
        <dbReference type="ChEBI" id="CHEBI:24875"/>
    </ligand>
</feature>
<keyword evidence="6" id="KW-1185">Reference proteome</keyword>
<feature type="binding site" evidence="3">
    <location>
        <position position="231"/>
    </location>
    <ligand>
        <name>Fe cation</name>
        <dbReference type="ChEBI" id="CHEBI:24875"/>
    </ligand>
</feature>
<feature type="chain" id="PRO_5013247295" evidence="4">
    <location>
        <begin position="28"/>
        <end position="345"/>
    </location>
</feature>
<feature type="signal peptide" evidence="4">
    <location>
        <begin position="1"/>
        <end position="27"/>
    </location>
</feature>
<evidence type="ECO:0000256" key="1">
    <source>
        <dbReference type="ARBA" id="ARBA00008520"/>
    </source>
</evidence>
<protein>
    <submittedName>
        <fullName evidence="5">Iron ABC transporter substrate-binding protein</fullName>
    </submittedName>
</protein>
<dbReference type="InterPro" id="IPR006311">
    <property type="entry name" value="TAT_signal"/>
</dbReference>
<dbReference type="Gene3D" id="3.40.190.10">
    <property type="entry name" value="Periplasmic binding protein-like II"/>
    <property type="match status" value="2"/>
</dbReference>
<dbReference type="PIRSF" id="PIRSF002825">
    <property type="entry name" value="CfbpA"/>
    <property type="match status" value="1"/>
</dbReference>
<dbReference type="STRING" id="1842727.RD110_19415"/>
<evidence type="ECO:0000313" key="6">
    <source>
        <dbReference type="Proteomes" id="UP000186609"/>
    </source>
</evidence>
<comment type="similarity">
    <text evidence="1">Belongs to the bacterial solute-binding protein 1 family.</text>
</comment>
<organism evidence="5 6">
    <name type="scientific">Rhodoferax koreensis</name>
    <dbReference type="NCBI Taxonomy" id="1842727"/>
    <lineage>
        <taxon>Bacteria</taxon>
        <taxon>Pseudomonadati</taxon>
        <taxon>Pseudomonadota</taxon>
        <taxon>Betaproteobacteria</taxon>
        <taxon>Burkholderiales</taxon>
        <taxon>Comamonadaceae</taxon>
        <taxon>Rhodoferax</taxon>
    </lineage>
</organism>
<dbReference type="Pfam" id="PF13343">
    <property type="entry name" value="SBP_bac_6"/>
    <property type="match status" value="1"/>
</dbReference>
<evidence type="ECO:0000256" key="4">
    <source>
        <dbReference type="SAM" id="SignalP"/>
    </source>
</evidence>
<keyword evidence="3" id="KW-0408">Iron</keyword>
<feature type="binding site" evidence="3">
    <location>
        <position position="232"/>
    </location>
    <ligand>
        <name>Fe cation</name>
        <dbReference type="ChEBI" id="CHEBI:24875"/>
    </ligand>
</feature>